<evidence type="ECO:0000256" key="2">
    <source>
        <dbReference type="ARBA" id="ARBA00023015"/>
    </source>
</evidence>
<name>A0ABU9IEL4_9SPHN</name>
<dbReference type="SUPFAM" id="SSF88659">
    <property type="entry name" value="Sigma3 and sigma4 domains of RNA polymerase sigma factors"/>
    <property type="match status" value="1"/>
</dbReference>
<reference evidence="7 8" key="1">
    <citation type="submission" date="2024-04" db="EMBL/GenBank/DDBJ databases">
        <title>Aurantiacibacter sp. DGU6 16S ribosomal RNA gene Genome sequencing and assembly.</title>
        <authorList>
            <person name="Park S."/>
        </authorList>
    </citation>
    <scope>NUCLEOTIDE SEQUENCE [LARGE SCALE GENOMIC DNA]</scope>
    <source>
        <strain evidence="7 8">DGU6</strain>
    </source>
</reference>
<comment type="caution">
    <text evidence="7">The sequence shown here is derived from an EMBL/GenBank/DDBJ whole genome shotgun (WGS) entry which is preliminary data.</text>
</comment>
<protein>
    <submittedName>
        <fullName evidence="7">RNA polymerase sigma factor</fullName>
    </submittedName>
</protein>
<dbReference type="NCBIfam" id="TIGR02937">
    <property type="entry name" value="sigma70-ECF"/>
    <property type="match status" value="1"/>
</dbReference>
<evidence type="ECO:0000256" key="1">
    <source>
        <dbReference type="ARBA" id="ARBA00010641"/>
    </source>
</evidence>
<dbReference type="InterPro" id="IPR013324">
    <property type="entry name" value="RNA_pol_sigma_r3/r4-like"/>
</dbReference>
<dbReference type="Proteomes" id="UP001497045">
    <property type="component" value="Unassembled WGS sequence"/>
</dbReference>
<dbReference type="PANTHER" id="PTHR43133">
    <property type="entry name" value="RNA POLYMERASE ECF-TYPE SIGMA FACTO"/>
    <property type="match status" value="1"/>
</dbReference>
<dbReference type="RefSeq" id="WP_341673146.1">
    <property type="nucleotide sequence ID" value="NZ_JBBYHV010000001.1"/>
</dbReference>
<evidence type="ECO:0000259" key="6">
    <source>
        <dbReference type="Pfam" id="PF08281"/>
    </source>
</evidence>
<evidence type="ECO:0000256" key="4">
    <source>
        <dbReference type="ARBA" id="ARBA00023163"/>
    </source>
</evidence>
<dbReference type="InterPro" id="IPR014284">
    <property type="entry name" value="RNA_pol_sigma-70_dom"/>
</dbReference>
<dbReference type="Gene3D" id="1.10.10.10">
    <property type="entry name" value="Winged helix-like DNA-binding domain superfamily/Winged helix DNA-binding domain"/>
    <property type="match status" value="1"/>
</dbReference>
<dbReference type="InterPro" id="IPR007627">
    <property type="entry name" value="RNA_pol_sigma70_r2"/>
</dbReference>
<feature type="domain" description="RNA polymerase sigma factor 70 region 4 type 2" evidence="6">
    <location>
        <begin position="114"/>
        <end position="163"/>
    </location>
</feature>
<evidence type="ECO:0000313" key="8">
    <source>
        <dbReference type="Proteomes" id="UP001497045"/>
    </source>
</evidence>
<dbReference type="PANTHER" id="PTHR43133:SF45">
    <property type="entry name" value="RNA POLYMERASE ECF-TYPE SIGMA FACTOR"/>
    <property type="match status" value="1"/>
</dbReference>
<dbReference type="InterPro" id="IPR013325">
    <property type="entry name" value="RNA_pol_sigma_r2"/>
</dbReference>
<comment type="similarity">
    <text evidence="1">Belongs to the sigma-70 factor family. ECF subfamily.</text>
</comment>
<keyword evidence="3" id="KW-0731">Sigma factor</keyword>
<proteinExistence type="inferred from homology"/>
<accession>A0ABU9IEL4</accession>
<organism evidence="7 8">
    <name type="scientific">Aurantiacibacter gilvus</name>
    <dbReference type="NCBI Taxonomy" id="3139141"/>
    <lineage>
        <taxon>Bacteria</taxon>
        <taxon>Pseudomonadati</taxon>
        <taxon>Pseudomonadota</taxon>
        <taxon>Alphaproteobacteria</taxon>
        <taxon>Sphingomonadales</taxon>
        <taxon>Erythrobacteraceae</taxon>
        <taxon>Aurantiacibacter</taxon>
    </lineage>
</organism>
<dbReference type="Pfam" id="PF04542">
    <property type="entry name" value="Sigma70_r2"/>
    <property type="match status" value="1"/>
</dbReference>
<keyword evidence="8" id="KW-1185">Reference proteome</keyword>
<gene>
    <name evidence="7" type="ORF">AAEO60_08110</name>
</gene>
<keyword evidence="2" id="KW-0805">Transcription regulation</keyword>
<dbReference type="InterPro" id="IPR039425">
    <property type="entry name" value="RNA_pol_sigma-70-like"/>
</dbReference>
<dbReference type="Pfam" id="PF08281">
    <property type="entry name" value="Sigma70_r4_2"/>
    <property type="match status" value="1"/>
</dbReference>
<dbReference type="InterPro" id="IPR013249">
    <property type="entry name" value="RNA_pol_sigma70_r4_t2"/>
</dbReference>
<dbReference type="CDD" id="cd06171">
    <property type="entry name" value="Sigma70_r4"/>
    <property type="match status" value="1"/>
</dbReference>
<sequence length="176" mass="19409">MEPTALSQDEAYSAAAEQFGGAIERLARGYEADPDLARDLVQDIHAALWRSFEYFEGQCSVRSWVYRIGHNVAVSHIQASRRAKPPALVGLEAIAELPSADNQAAETEEAQLRNRLLAMIHRLKPADRQVMLLYLEELTAEEIGEVTGLSAGAVATRIHRLKALLAEAIHPEGRNQ</sequence>
<evidence type="ECO:0000259" key="5">
    <source>
        <dbReference type="Pfam" id="PF04542"/>
    </source>
</evidence>
<evidence type="ECO:0000256" key="3">
    <source>
        <dbReference type="ARBA" id="ARBA00023082"/>
    </source>
</evidence>
<dbReference type="Gene3D" id="1.10.1740.10">
    <property type="match status" value="1"/>
</dbReference>
<dbReference type="SUPFAM" id="SSF88946">
    <property type="entry name" value="Sigma2 domain of RNA polymerase sigma factors"/>
    <property type="match status" value="1"/>
</dbReference>
<dbReference type="InterPro" id="IPR036388">
    <property type="entry name" value="WH-like_DNA-bd_sf"/>
</dbReference>
<keyword evidence="4" id="KW-0804">Transcription</keyword>
<feature type="domain" description="RNA polymerase sigma-70 region 2" evidence="5">
    <location>
        <begin position="17"/>
        <end position="82"/>
    </location>
</feature>
<evidence type="ECO:0000313" key="7">
    <source>
        <dbReference type="EMBL" id="MEL1250631.1"/>
    </source>
</evidence>
<dbReference type="EMBL" id="JBBYHV010000001">
    <property type="protein sequence ID" value="MEL1250631.1"/>
    <property type="molecule type" value="Genomic_DNA"/>
</dbReference>